<reference evidence="2" key="1">
    <citation type="journal article" date="2022" name="Plant J.">
        <title>Strategies of tolerance reflected in two North American maple genomes.</title>
        <authorList>
            <person name="McEvoy S.L."/>
            <person name="Sezen U.U."/>
            <person name="Trouern-Trend A."/>
            <person name="McMahon S.M."/>
            <person name="Schaberg P.G."/>
            <person name="Yang J."/>
            <person name="Wegrzyn J.L."/>
            <person name="Swenson N.G."/>
        </authorList>
    </citation>
    <scope>NUCLEOTIDE SEQUENCE</scope>
    <source>
        <strain evidence="2">NS2018</strain>
    </source>
</reference>
<keyword evidence="1" id="KW-0472">Membrane</keyword>
<dbReference type="Proteomes" id="UP001168877">
    <property type="component" value="Unassembled WGS sequence"/>
</dbReference>
<evidence type="ECO:0000313" key="3">
    <source>
        <dbReference type="Proteomes" id="UP001168877"/>
    </source>
</evidence>
<comment type="caution">
    <text evidence="2">The sequence shown here is derived from an EMBL/GenBank/DDBJ whole genome shotgun (WGS) entry which is preliminary data.</text>
</comment>
<proteinExistence type="predicted"/>
<keyword evidence="3" id="KW-1185">Reference proteome</keyword>
<evidence type="ECO:0000313" key="2">
    <source>
        <dbReference type="EMBL" id="KAK0579827.1"/>
    </source>
</evidence>
<feature type="transmembrane region" description="Helical" evidence="1">
    <location>
        <begin position="6"/>
        <end position="24"/>
    </location>
</feature>
<protein>
    <submittedName>
        <fullName evidence="2">Uncharacterized protein</fullName>
    </submittedName>
</protein>
<gene>
    <name evidence="2" type="ORF">LWI29_032154</name>
</gene>
<dbReference type="EMBL" id="JAUESC010000385">
    <property type="protein sequence ID" value="KAK0579827.1"/>
    <property type="molecule type" value="Genomic_DNA"/>
</dbReference>
<sequence>MANGVWLVTEMVYGLVLVLGYSFAHSSKKFSYQFFQHRSFSEANEGVLRRDVRDNGEELPVSLGGVSREGVMGEDFNALSDSSGLPKQGPVPEDLMVSEDNGVPSDGSESQLAIGVSQQHVVEIDALMGKETDREVFNAEEVVVEPCVQNIFGESDETEGPTYSVVEAKVGSDPKVHEVDAGFPPITLGLIVSTGPEVNTTVDGPVIITNSSNIQVEGVLDLAHGPGPIPSRVGEKLSKGRRHKLHSRRNWGSAKKKLEVQLGKRKLGVVGGESLLGATKAKVLGSNPIEGVVESVCVNSVEVTSVVGFSTEVKANEASVSAGRSSTARRSQ</sequence>
<keyword evidence="1" id="KW-1133">Transmembrane helix</keyword>
<evidence type="ECO:0000256" key="1">
    <source>
        <dbReference type="SAM" id="Phobius"/>
    </source>
</evidence>
<accession>A0AA39RVY0</accession>
<name>A0AA39RVY0_ACESA</name>
<dbReference type="AlphaFoldDB" id="A0AA39RVY0"/>
<reference evidence="2" key="2">
    <citation type="submission" date="2023-06" db="EMBL/GenBank/DDBJ databases">
        <authorList>
            <person name="Swenson N.G."/>
            <person name="Wegrzyn J.L."/>
            <person name="Mcevoy S.L."/>
        </authorList>
    </citation>
    <scope>NUCLEOTIDE SEQUENCE</scope>
    <source>
        <strain evidence="2">NS2018</strain>
        <tissue evidence="2">Leaf</tissue>
    </source>
</reference>
<keyword evidence="1" id="KW-0812">Transmembrane</keyword>
<organism evidence="2 3">
    <name type="scientific">Acer saccharum</name>
    <name type="common">Sugar maple</name>
    <dbReference type="NCBI Taxonomy" id="4024"/>
    <lineage>
        <taxon>Eukaryota</taxon>
        <taxon>Viridiplantae</taxon>
        <taxon>Streptophyta</taxon>
        <taxon>Embryophyta</taxon>
        <taxon>Tracheophyta</taxon>
        <taxon>Spermatophyta</taxon>
        <taxon>Magnoliopsida</taxon>
        <taxon>eudicotyledons</taxon>
        <taxon>Gunneridae</taxon>
        <taxon>Pentapetalae</taxon>
        <taxon>rosids</taxon>
        <taxon>malvids</taxon>
        <taxon>Sapindales</taxon>
        <taxon>Sapindaceae</taxon>
        <taxon>Hippocastanoideae</taxon>
        <taxon>Acereae</taxon>
        <taxon>Acer</taxon>
    </lineage>
</organism>